<dbReference type="Proteomes" id="UP000265560">
    <property type="component" value="Chromosome"/>
</dbReference>
<dbReference type="Pfam" id="PF23562">
    <property type="entry name" value="AMP-binding_C_3"/>
    <property type="match status" value="1"/>
</dbReference>
<evidence type="ECO:0000313" key="7">
    <source>
        <dbReference type="Proteomes" id="UP000265560"/>
    </source>
</evidence>
<comment type="catalytic activity">
    <reaction evidence="4">
        <text>a long-chain fatty acid + ATP + CoA = a long-chain fatty acyl-CoA + AMP + diphosphate</text>
        <dbReference type="Rhea" id="RHEA:15421"/>
        <dbReference type="ChEBI" id="CHEBI:30616"/>
        <dbReference type="ChEBI" id="CHEBI:33019"/>
        <dbReference type="ChEBI" id="CHEBI:57287"/>
        <dbReference type="ChEBI" id="CHEBI:57560"/>
        <dbReference type="ChEBI" id="CHEBI:83139"/>
        <dbReference type="ChEBI" id="CHEBI:456215"/>
        <dbReference type="EC" id="6.2.1.3"/>
    </reaction>
    <physiologicalReaction direction="left-to-right" evidence="4">
        <dbReference type="Rhea" id="RHEA:15422"/>
    </physiologicalReaction>
</comment>
<dbReference type="Gene3D" id="3.30.300.30">
    <property type="match status" value="1"/>
</dbReference>
<dbReference type="AlphaFoldDB" id="A0A385Z2R2"/>
<keyword evidence="2" id="KW-0276">Fatty acid metabolism</keyword>
<dbReference type="PROSITE" id="PS00455">
    <property type="entry name" value="AMP_BINDING"/>
    <property type="match status" value="1"/>
</dbReference>
<dbReference type="EMBL" id="CP032419">
    <property type="protein sequence ID" value="AYC32038.1"/>
    <property type="molecule type" value="Genomic_DNA"/>
</dbReference>
<reference evidence="7" key="1">
    <citation type="submission" date="2018-09" db="EMBL/GenBank/DDBJ databases">
        <authorList>
            <person name="Zhu H."/>
        </authorList>
    </citation>
    <scope>NUCLEOTIDE SEQUENCE [LARGE SCALE GENOMIC DNA]</scope>
    <source>
        <strain evidence="7">K2W31S-8</strain>
    </source>
</reference>
<evidence type="ECO:0000313" key="6">
    <source>
        <dbReference type="EMBL" id="AYC32038.1"/>
    </source>
</evidence>
<keyword evidence="7" id="KW-1185">Reference proteome</keyword>
<sequence>MSAVPQPPHDLPSIPALLAWRAATTPDWPATQQRLHDGRWQSLSWGEVAAQANRLARALIAHGVKPGDRVAIWSRTRVEWSLLDFAILNVGAVSVGLYPSLSPNQAAQQLQRAGCRLLFVEHSSQALPLHEDGLSVVCIDEALAGSGHVPLEQFRAGAERIPADQLEQRWRALGPQSLANLVFTSGTTGEPKAAMLGHANLLAFISQYQVATGRYTSVAFLPMAHVGERVIGHYQRLWAGAQAAYVPDLNDIQRALAEVQPDFFGSVPRLFEKFHAAVKAQRAALPPGKQRLFDWALATGARRARGQGNALSGWLARRLVLDKLRTKLFGARIRTLVGGGAPLDAHLVEFYAALGLPLREGWGMSESTAFLTSNEAGIAKAGSVGRALSGTELRIADDGEVLVRGPLVFQGYFGQPEKTAETFSADGWLRSGDLGRIDADGYLWLTGRKKELIITAGGKNIAPSAIEARLKQQPLVEQALVHGDRRKYLAALLALDPERLAAWARRLGLGGGHADWLQAPALRSELQAHIDEVNAELAQVERIKAWALLPRLLSQDEDELTPTQKLKRPLIERHFAELLESLYAEDSPVTARRLG</sequence>
<dbReference type="GO" id="GO:0016020">
    <property type="term" value="C:membrane"/>
    <property type="evidence" value="ECO:0007669"/>
    <property type="project" value="TreeGrafter"/>
</dbReference>
<feature type="domain" description="AMP-dependent synthetase/ligase" evidence="5">
    <location>
        <begin position="19"/>
        <end position="413"/>
    </location>
</feature>
<name>A0A385Z2R2_9PSED</name>
<dbReference type="SUPFAM" id="SSF56801">
    <property type="entry name" value="Acetyl-CoA synthetase-like"/>
    <property type="match status" value="1"/>
</dbReference>
<dbReference type="RefSeq" id="WP_119892660.1">
    <property type="nucleotide sequence ID" value="NZ_CP032419.1"/>
</dbReference>
<dbReference type="PANTHER" id="PTHR43272">
    <property type="entry name" value="LONG-CHAIN-FATTY-ACID--COA LIGASE"/>
    <property type="match status" value="1"/>
</dbReference>
<dbReference type="Pfam" id="PF00501">
    <property type="entry name" value="AMP-binding"/>
    <property type="match status" value="1"/>
</dbReference>
<dbReference type="KEGG" id="pcav:D3880_06420"/>
<accession>A0A385Z2R2</accession>
<organism evidence="6 7">
    <name type="scientific">Pseudomonas cavernae</name>
    <dbReference type="NCBI Taxonomy" id="2320867"/>
    <lineage>
        <taxon>Bacteria</taxon>
        <taxon>Pseudomonadati</taxon>
        <taxon>Pseudomonadota</taxon>
        <taxon>Gammaproteobacteria</taxon>
        <taxon>Pseudomonadales</taxon>
        <taxon>Pseudomonadaceae</taxon>
        <taxon>Pseudomonas</taxon>
    </lineage>
</organism>
<dbReference type="InterPro" id="IPR000873">
    <property type="entry name" value="AMP-dep_synth/lig_dom"/>
</dbReference>
<dbReference type="InterPro" id="IPR045851">
    <property type="entry name" value="AMP-bd_C_sf"/>
</dbReference>
<dbReference type="SMR" id="A0A385Z2R2"/>
<dbReference type="Gene3D" id="3.40.50.12780">
    <property type="entry name" value="N-terminal domain of ligase-like"/>
    <property type="match status" value="1"/>
</dbReference>
<keyword evidence="3" id="KW-0443">Lipid metabolism</keyword>
<dbReference type="InterPro" id="IPR020845">
    <property type="entry name" value="AMP-binding_CS"/>
</dbReference>
<dbReference type="PANTHER" id="PTHR43272:SF32">
    <property type="entry name" value="AMP-DEPENDENT SYNTHETASE_LIGASE DOMAIN-CONTAINING PROTEIN"/>
    <property type="match status" value="1"/>
</dbReference>
<evidence type="ECO:0000256" key="1">
    <source>
        <dbReference type="ARBA" id="ARBA00022598"/>
    </source>
</evidence>
<dbReference type="CDD" id="cd05907">
    <property type="entry name" value="VL_LC_FACS_like"/>
    <property type="match status" value="1"/>
</dbReference>
<evidence type="ECO:0000256" key="2">
    <source>
        <dbReference type="ARBA" id="ARBA00022832"/>
    </source>
</evidence>
<proteinExistence type="predicted"/>
<keyword evidence="1 6" id="KW-0436">Ligase</keyword>
<gene>
    <name evidence="6" type="ORF">D3880_06420</name>
</gene>
<dbReference type="GO" id="GO:0004467">
    <property type="term" value="F:long-chain fatty acid-CoA ligase activity"/>
    <property type="evidence" value="ECO:0007669"/>
    <property type="project" value="UniProtKB-EC"/>
</dbReference>
<evidence type="ECO:0000256" key="4">
    <source>
        <dbReference type="ARBA" id="ARBA00024484"/>
    </source>
</evidence>
<dbReference type="InterPro" id="IPR042099">
    <property type="entry name" value="ANL_N_sf"/>
</dbReference>
<evidence type="ECO:0000259" key="5">
    <source>
        <dbReference type="Pfam" id="PF00501"/>
    </source>
</evidence>
<protein>
    <submittedName>
        <fullName evidence="6">Long-chain fatty acid--CoA ligase</fullName>
    </submittedName>
</protein>
<evidence type="ECO:0000256" key="3">
    <source>
        <dbReference type="ARBA" id="ARBA00023098"/>
    </source>
</evidence>
<dbReference type="OrthoDB" id="9803968at2"/>